<name>A0AAP5QAQ3_9BURK</name>
<protein>
    <submittedName>
        <fullName evidence="1">Aspartate/glutamate racemase family protein</fullName>
    </submittedName>
</protein>
<evidence type="ECO:0000313" key="1">
    <source>
        <dbReference type="EMBL" id="MDT8838792.1"/>
    </source>
</evidence>
<comment type="caution">
    <text evidence="1">The sequence shown here is derived from an EMBL/GenBank/DDBJ whole genome shotgun (WGS) entry which is preliminary data.</text>
</comment>
<dbReference type="Pfam" id="PF01177">
    <property type="entry name" value="Asp_Glu_race"/>
    <property type="match status" value="1"/>
</dbReference>
<reference evidence="1" key="1">
    <citation type="submission" date="2022-08" db="EMBL/GenBank/DDBJ databases">
        <authorList>
            <person name="Kim S.-J."/>
        </authorList>
    </citation>
    <scope>NUCLEOTIDE SEQUENCE</scope>
    <source>
        <strain evidence="1">KJ</strain>
    </source>
</reference>
<gene>
    <name evidence="1" type="ORF">ParKJ_15350</name>
</gene>
<sequence length="221" mass="22308">MRIVCLHTANSNIAIFDAAARAAGYESLELVHVVRADLLAAAERAGGLTGEIAAQTREVLLTLTNNADAVLLNCSTLGPSVDDGLVAQAAPVPVLRADAALAQCAVESGGKVVVLCTVSTTLDPTTHLFAQAATLTTASVEVQLISGAWECFKAGDTAGYLSTIAAATDTAYENGADVVAFAQTSMAGAALLVTHGKKPLTTPAIALAAAVHAATLAARIK</sequence>
<dbReference type="InterPro" id="IPR015942">
    <property type="entry name" value="Asp/Glu/hydantoin_racemase"/>
</dbReference>
<dbReference type="EMBL" id="JANSLM010000004">
    <property type="protein sequence ID" value="MDT8838792.1"/>
    <property type="molecule type" value="Genomic_DNA"/>
</dbReference>
<evidence type="ECO:0000313" key="2">
    <source>
        <dbReference type="Proteomes" id="UP001246473"/>
    </source>
</evidence>
<organism evidence="1 2">
    <name type="scientific">Paraburkholderia fungorum</name>
    <dbReference type="NCBI Taxonomy" id="134537"/>
    <lineage>
        <taxon>Bacteria</taxon>
        <taxon>Pseudomonadati</taxon>
        <taxon>Pseudomonadota</taxon>
        <taxon>Betaproteobacteria</taxon>
        <taxon>Burkholderiales</taxon>
        <taxon>Burkholderiaceae</taxon>
        <taxon>Paraburkholderia</taxon>
    </lineage>
</organism>
<dbReference type="RefSeq" id="WP_106356287.1">
    <property type="nucleotide sequence ID" value="NZ_JANSLM010000004.1"/>
</dbReference>
<dbReference type="GO" id="GO:0047661">
    <property type="term" value="F:amino-acid racemase activity"/>
    <property type="evidence" value="ECO:0007669"/>
    <property type="project" value="InterPro"/>
</dbReference>
<dbReference type="AlphaFoldDB" id="A0AAP5QAQ3"/>
<dbReference type="Proteomes" id="UP001246473">
    <property type="component" value="Unassembled WGS sequence"/>
</dbReference>
<proteinExistence type="predicted"/>
<accession>A0AAP5QAQ3</accession>